<evidence type="ECO:0000259" key="3">
    <source>
        <dbReference type="Pfam" id="PF23041"/>
    </source>
</evidence>
<feature type="compositionally biased region" description="Pro residues" evidence="1">
    <location>
        <begin position="339"/>
        <end position="355"/>
    </location>
</feature>
<dbReference type="InterPro" id="IPR055464">
    <property type="entry name" value="DUF7036"/>
</dbReference>
<sequence>MGKFLTAVDDEADDGRNRCQLHADWCFKRFTWRCLLVLILSVGVFISALFCFPFFNASRSHTAGLSAPIEASFYLRKSLSFLSLNKNKLEYDIFGELAIPNNTVKIVSMKSSNPLRNSTRVIFSIIPVSDHPVVKMNPVILSVLKSSMIELLLQHTNLSLTPSLFGRPSSFEILKFPGGITITPVQSAPIWQITQNLFNFTLHNSIYQVRKNLNELKGQLKYGLNLKHFENVYVQMTNLKGSTLDSPVIIEASVLSDVGSRSLLPPRLKQLAQTLARSPAKKNLGLNHTVFGKVNQVVLSSYLNRSIVLSEAPAPSPYPLSVKPSPPPPPVSSHHHQPSHPPCALQPPSSPPSSSPPNASSSGTPAPSSPKRTPRPNNSQQPHDSPSPSPSNHTSSLKHGRTRDGKASMSPFSAEGPIAQPPSTYSNSSNWTNLNDLRRTMLLWVLLVYHLL</sequence>
<evidence type="ECO:0000313" key="5">
    <source>
        <dbReference type="Proteomes" id="UP000036987"/>
    </source>
</evidence>
<gene>
    <name evidence="4" type="ORF">ZOSMA_25G01350</name>
</gene>
<feature type="compositionally biased region" description="Low complexity" evidence="1">
    <location>
        <begin position="356"/>
        <end position="395"/>
    </location>
</feature>
<dbReference type="PANTHER" id="PTHR33826">
    <property type="entry name" value="F20B24.21"/>
    <property type="match status" value="1"/>
</dbReference>
<name>A0A0K9PHP7_ZOSMR</name>
<protein>
    <recommendedName>
        <fullName evidence="3">DUF7036 domain-containing protein</fullName>
    </recommendedName>
</protein>
<dbReference type="OMA" id="HYSISPC"/>
<feature type="compositionally biased region" description="Pro residues" evidence="1">
    <location>
        <begin position="316"/>
        <end position="331"/>
    </location>
</feature>
<dbReference type="STRING" id="29655.A0A0K9PHP7"/>
<evidence type="ECO:0000256" key="2">
    <source>
        <dbReference type="SAM" id="Phobius"/>
    </source>
</evidence>
<keyword evidence="2" id="KW-0472">Membrane</keyword>
<keyword evidence="2" id="KW-1133">Transmembrane helix</keyword>
<organism evidence="4 5">
    <name type="scientific">Zostera marina</name>
    <name type="common">Eelgrass</name>
    <dbReference type="NCBI Taxonomy" id="29655"/>
    <lineage>
        <taxon>Eukaryota</taxon>
        <taxon>Viridiplantae</taxon>
        <taxon>Streptophyta</taxon>
        <taxon>Embryophyta</taxon>
        <taxon>Tracheophyta</taxon>
        <taxon>Spermatophyta</taxon>
        <taxon>Magnoliopsida</taxon>
        <taxon>Liliopsida</taxon>
        <taxon>Zosteraceae</taxon>
        <taxon>Zostera</taxon>
    </lineage>
</organism>
<feature type="region of interest" description="Disordered" evidence="1">
    <location>
        <begin position="316"/>
        <end position="428"/>
    </location>
</feature>
<accession>A0A0K9PHP7</accession>
<comment type="caution">
    <text evidence="4">The sequence shown here is derived from an EMBL/GenBank/DDBJ whole genome shotgun (WGS) entry which is preliminary data.</text>
</comment>
<dbReference type="PANTHER" id="PTHR33826:SF4">
    <property type="entry name" value="F20B24.21"/>
    <property type="match status" value="1"/>
</dbReference>
<keyword evidence="2" id="KW-0812">Transmembrane</keyword>
<proteinExistence type="predicted"/>
<evidence type="ECO:0000313" key="4">
    <source>
        <dbReference type="EMBL" id="KMZ67745.1"/>
    </source>
</evidence>
<dbReference type="Proteomes" id="UP000036987">
    <property type="component" value="Unassembled WGS sequence"/>
</dbReference>
<evidence type="ECO:0000256" key="1">
    <source>
        <dbReference type="SAM" id="MobiDB-lite"/>
    </source>
</evidence>
<keyword evidence="5" id="KW-1185">Reference proteome</keyword>
<feature type="domain" description="DUF7036" evidence="3">
    <location>
        <begin position="72"/>
        <end position="166"/>
    </location>
</feature>
<dbReference type="AlphaFoldDB" id="A0A0K9PHP7"/>
<dbReference type="EMBL" id="LFYR01000889">
    <property type="protein sequence ID" value="KMZ67745.1"/>
    <property type="molecule type" value="Genomic_DNA"/>
</dbReference>
<feature type="transmembrane region" description="Helical" evidence="2">
    <location>
        <begin position="35"/>
        <end position="55"/>
    </location>
</feature>
<dbReference type="OrthoDB" id="611787at2759"/>
<reference evidence="5" key="1">
    <citation type="journal article" date="2016" name="Nature">
        <title>The genome of the seagrass Zostera marina reveals angiosperm adaptation to the sea.</title>
        <authorList>
            <person name="Olsen J.L."/>
            <person name="Rouze P."/>
            <person name="Verhelst B."/>
            <person name="Lin Y.-C."/>
            <person name="Bayer T."/>
            <person name="Collen J."/>
            <person name="Dattolo E."/>
            <person name="De Paoli E."/>
            <person name="Dittami S."/>
            <person name="Maumus F."/>
            <person name="Michel G."/>
            <person name="Kersting A."/>
            <person name="Lauritano C."/>
            <person name="Lohaus R."/>
            <person name="Toepel M."/>
            <person name="Tonon T."/>
            <person name="Vanneste K."/>
            <person name="Amirebrahimi M."/>
            <person name="Brakel J."/>
            <person name="Bostroem C."/>
            <person name="Chovatia M."/>
            <person name="Grimwood J."/>
            <person name="Jenkins J.W."/>
            <person name="Jueterbock A."/>
            <person name="Mraz A."/>
            <person name="Stam W.T."/>
            <person name="Tice H."/>
            <person name="Bornberg-Bauer E."/>
            <person name="Green P.J."/>
            <person name="Pearson G.A."/>
            <person name="Procaccini G."/>
            <person name="Duarte C.M."/>
            <person name="Schmutz J."/>
            <person name="Reusch T.B.H."/>
            <person name="Van de Peer Y."/>
        </authorList>
    </citation>
    <scope>NUCLEOTIDE SEQUENCE [LARGE SCALE GENOMIC DNA]</scope>
    <source>
        <strain evidence="5">cv. Finnish</strain>
    </source>
</reference>
<dbReference type="Pfam" id="PF23041">
    <property type="entry name" value="DUF7036"/>
    <property type="match status" value="2"/>
</dbReference>
<feature type="domain" description="DUF7036" evidence="3">
    <location>
        <begin position="199"/>
        <end position="292"/>
    </location>
</feature>